<name>A0A8J3JJV7_9ACTN</name>
<proteinExistence type="predicted"/>
<dbReference type="AlphaFoldDB" id="A0A8J3JJV7"/>
<feature type="transmembrane region" description="Helical" evidence="1">
    <location>
        <begin position="12"/>
        <end position="39"/>
    </location>
</feature>
<keyword evidence="1" id="KW-0812">Transmembrane</keyword>
<evidence type="ECO:0000256" key="1">
    <source>
        <dbReference type="SAM" id="Phobius"/>
    </source>
</evidence>
<organism evidence="2 3">
    <name type="scientific">Catellatospora bangladeshensis</name>
    <dbReference type="NCBI Taxonomy" id="310355"/>
    <lineage>
        <taxon>Bacteria</taxon>
        <taxon>Bacillati</taxon>
        <taxon>Actinomycetota</taxon>
        <taxon>Actinomycetes</taxon>
        <taxon>Micromonosporales</taxon>
        <taxon>Micromonosporaceae</taxon>
        <taxon>Catellatospora</taxon>
    </lineage>
</organism>
<comment type="caution">
    <text evidence="2">The sequence shown here is derived from an EMBL/GenBank/DDBJ whole genome shotgun (WGS) entry which is preliminary data.</text>
</comment>
<dbReference type="EMBL" id="BONF01000062">
    <property type="protein sequence ID" value="GIF86226.1"/>
    <property type="molecule type" value="Genomic_DNA"/>
</dbReference>
<accession>A0A8J3JJV7</accession>
<gene>
    <name evidence="2" type="ORF">Cba03nite_75750</name>
</gene>
<feature type="transmembrane region" description="Helical" evidence="1">
    <location>
        <begin position="51"/>
        <end position="73"/>
    </location>
</feature>
<evidence type="ECO:0000313" key="3">
    <source>
        <dbReference type="Proteomes" id="UP000601223"/>
    </source>
</evidence>
<keyword evidence="1" id="KW-1133">Transmembrane helix</keyword>
<dbReference type="Proteomes" id="UP000601223">
    <property type="component" value="Unassembled WGS sequence"/>
</dbReference>
<feature type="transmembrane region" description="Helical" evidence="1">
    <location>
        <begin position="85"/>
        <end position="106"/>
    </location>
</feature>
<dbReference type="RefSeq" id="WP_203757064.1">
    <property type="nucleotide sequence ID" value="NZ_BONF01000062.1"/>
</dbReference>
<keyword evidence="3" id="KW-1185">Reference proteome</keyword>
<keyword evidence="1" id="KW-0472">Membrane</keyword>
<sequence>MADHTARRPSAPVGLAANLTIGMSVHLLAAVVYAVLSLLRLEGCDRSDGLAAGWTLAVLIDLMLGGILLAMALRRVAGGSRWAVLAGWAVSFVPFVVAAAVSMRYLNSLPSGCE</sequence>
<evidence type="ECO:0000313" key="2">
    <source>
        <dbReference type="EMBL" id="GIF86226.1"/>
    </source>
</evidence>
<protein>
    <submittedName>
        <fullName evidence="2">Uncharacterized protein</fullName>
    </submittedName>
</protein>
<reference evidence="2 3" key="1">
    <citation type="submission" date="2021-01" db="EMBL/GenBank/DDBJ databases">
        <title>Whole genome shotgun sequence of Catellatospora bangladeshensis NBRC 107357.</title>
        <authorList>
            <person name="Komaki H."/>
            <person name="Tamura T."/>
        </authorList>
    </citation>
    <scope>NUCLEOTIDE SEQUENCE [LARGE SCALE GENOMIC DNA]</scope>
    <source>
        <strain evidence="2 3">NBRC 107357</strain>
    </source>
</reference>